<dbReference type="EMBL" id="BLAL01000281">
    <property type="protein sequence ID" value="GES99522.1"/>
    <property type="molecule type" value="Genomic_DNA"/>
</dbReference>
<dbReference type="Proteomes" id="UP000615446">
    <property type="component" value="Unassembled WGS sequence"/>
</dbReference>
<dbReference type="AlphaFoldDB" id="A0A8H3M2J3"/>
<comment type="caution">
    <text evidence="1">The sequence shown here is derived from an EMBL/GenBank/DDBJ whole genome shotgun (WGS) entry which is preliminary data.</text>
</comment>
<proteinExistence type="predicted"/>
<organism evidence="1 2">
    <name type="scientific">Rhizophagus clarus</name>
    <dbReference type="NCBI Taxonomy" id="94130"/>
    <lineage>
        <taxon>Eukaryota</taxon>
        <taxon>Fungi</taxon>
        <taxon>Fungi incertae sedis</taxon>
        <taxon>Mucoromycota</taxon>
        <taxon>Glomeromycotina</taxon>
        <taxon>Glomeromycetes</taxon>
        <taxon>Glomerales</taxon>
        <taxon>Glomeraceae</taxon>
        <taxon>Rhizophagus</taxon>
    </lineage>
</organism>
<gene>
    <name evidence="1" type="ORF">RCL2_002602400</name>
</gene>
<protein>
    <submittedName>
        <fullName evidence="1">Uncharacterized protein</fullName>
    </submittedName>
</protein>
<evidence type="ECO:0000313" key="2">
    <source>
        <dbReference type="Proteomes" id="UP000615446"/>
    </source>
</evidence>
<name>A0A8H3M2J3_9GLOM</name>
<evidence type="ECO:0000313" key="1">
    <source>
        <dbReference type="EMBL" id="GES99522.1"/>
    </source>
</evidence>
<accession>A0A8H3M2J3</accession>
<sequence>MDISTITSQVRCILIKQNLRELYAKKMDEKNSYSTTLNLVTNTAKYIQLIQKEIQAFVYEMLLMLINGMMEQHFDLVHYPKRRVLFSYGRNSQNDEKFRLYVIIKCLKILTEYSS</sequence>
<reference evidence="1" key="1">
    <citation type="submission" date="2019-10" db="EMBL/GenBank/DDBJ databases">
        <title>Conservation and host-specific expression of non-tandemly repeated heterogenous ribosome RNA gene in arbuscular mycorrhizal fungi.</title>
        <authorList>
            <person name="Maeda T."/>
            <person name="Kobayashi Y."/>
            <person name="Nakagawa T."/>
            <person name="Ezawa T."/>
            <person name="Yamaguchi K."/>
            <person name="Bino T."/>
            <person name="Nishimoto Y."/>
            <person name="Shigenobu S."/>
            <person name="Kawaguchi M."/>
        </authorList>
    </citation>
    <scope>NUCLEOTIDE SEQUENCE</scope>
    <source>
        <strain evidence="1">HR1</strain>
    </source>
</reference>